<dbReference type="PANTHER" id="PTHR37984">
    <property type="entry name" value="PROTEIN CBG26694"/>
    <property type="match status" value="1"/>
</dbReference>
<dbReference type="InterPro" id="IPR001584">
    <property type="entry name" value="Integrase_cat-core"/>
</dbReference>
<dbReference type="PROSITE" id="PS50994">
    <property type="entry name" value="INTEGRASE"/>
    <property type="match status" value="1"/>
</dbReference>
<dbReference type="InterPro" id="IPR050951">
    <property type="entry name" value="Retrovirus_Pol_polyprotein"/>
</dbReference>
<dbReference type="GO" id="GO:0015074">
    <property type="term" value="P:DNA integration"/>
    <property type="evidence" value="ECO:0007669"/>
    <property type="project" value="InterPro"/>
</dbReference>
<dbReference type="SUPFAM" id="SSF53098">
    <property type="entry name" value="Ribonuclease H-like"/>
    <property type="match status" value="1"/>
</dbReference>
<feature type="compositionally biased region" description="Basic residues" evidence="1">
    <location>
        <begin position="190"/>
        <end position="207"/>
    </location>
</feature>
<dbReference type="InterPro" id="IPR012337">
    <property type="entry name" value="RNaseH-like_sf"/>
</dbReference>
<dbReference type="InterPro" id="IPR036397">
    <property type="entry name" value="RNaseH_sf"/>
</dbReference>
<organism evidence="3 4">
    <name type="scientific">Caenorhabditis japonica</name>
    <dbReference type="NCBI Taxonomy" id="281687"/>
    <lineage>
        <taxon>Eukaryota</taxon>
        <taxon>Metazoa</taxon>
        <taxon>Ecdysozoa</taxon>
        <taxon>Nematoda</taxon>
        <taxon>Chromadorea</taxon>
        <taxon>Rhabditida</taxon>
        <taxon>Rhabditina</taxon>
        <taxon>Rhabditomorpha</taxon>
        <taxon>Rhabditoidea</taxon>
        <taxon>Rhabditidae</taxon>
        <taxon>Peloderinae</taxon>
        <taxon>Caenorhabditis</taxon>
    </lineage>
</organism>
<feature type="domain" description="Integrase catalytic" evidence="2">
    <location>
        <begin position="1"/>
        <end position="151"/>
    </location>
</feature>
<proteinExistence type="predicted"/>
<feature type="region of interest" description="Disordered" evidence="1">
    <location>
        <begin position="189"/>
        <end position="218"/>
    </location>
</feature>
<keyword evidence="4" id="KW-1185">Reference proteome</keyword>
<dbReference type="Gene3D" id="3.30.420.10">
    <property type="entry name" value="Ribonuclease H-like superfamily/Ribonuclease H"/>
    <property type="match status" value="1"/>
</dbReference>
<dbReference type="GO" id="GO:0003676">
    <property type="term" value="F:nucleic acid binding"/>
    <property type="evidence" value="ECO:0007669"/>
    <property type="project" value="InterPro"/>
</dbReference>
<dbReference type="EnsemblMetazoa" id="CJA12020a.1">
    <property type="protein sequence ID" value="CJA12020a.1"/>
    <property type="gene ID" value="WBGene00131224"/>
</dbReference>
<evidence type="ECO:0000259" key="2">
    <source>
        <dbReference type="PROSITE" id="PS50994"/>
    </source>
</evidence>
<name>A0A8R1DVY1_CAEJA</name>
<dbReference type="PANTHER" id="PTHR37984:SF5">
    <property type="entry name" value="PROTEIN NYNRIN-LIKE"/>
    <property type="match status" value="1"/>
</dbReference>
<reference evidence="4" key="1">
    <citation type="submission" date="2010-08" db="EMBL/GenBank/DDBJ databases">
        <authorList>
            <consortium name="Caenorhabditis japonica Sequencing Consortium"/>
            <person name="Wilson R.K."/>
        </authorList>
    </citation>
    <scope>NUCLEOTIDE SEQUENCE [LARGE SCALE GENOMIC DNA]</scope>
    <source>
        <strain evidence="4">DF5081</strain>
    </source>
</reference>
<feature type="compositionally biased region" description="Basic and acidic residues" evidence="1">
    <location>
        <begin position="1"/>
        <end position="11"/>
    </location>
</feature>
<reference evidence="3" key="2">
    <citation type="submission" date="2022-06" db="UniProtKB">
        <authorList>
            <consortium name="EnsemblMetazoa"/>
        </authorList>
    </citation>
    <scope>IDENTIFICATION</scope>
    <source>
        <strain evidence="3">DF5081</strain>
    </source>
</reference>
<dbReference type="AlphaFoldDB" id="A0A8R1DVY1"/>
<sequence length="218" mass="24972">MAIDRSKDRVPKKFTPGNTQKPVDLALEQDKDSDVNIIKTFLTSPATTIDGISEKWLPFLERTMHRLSTSAAFQQFCSLLEIGHHRAIPHHSKGNGATERTFRTFHAVISKYINKEHSDWDTILPFTTFSYNNTVHSTTGETPFFLVFGRDPTLTIDRIIDPAPATKRTDIGWFKESLTTTLREVWKQAAHGHGKHKPRTRRKRMKERKVQTYDLGIG</sequence>
<feature type="region of interest" description="Disordered" evidence="1">
    <location>
        <begin position="1"/>
        <end position="21"/>
    </location>
</feature>
<evidence type="ECO:0000256" key="1">
    <source>
        <dbReference type="SAM" id="MobiDB-lite"/>
    </source>
</evidence>
<protein>
    <submittedName>
        <fullName evidence="3">Integrase catalytic domain-containing protein</fullName>
    </submittedName>
</protein>
<accession>A0A8R1DVY1</accession>
<evidence type="ECO:0000313" key="3">
    <source>
        <dbReference type="EnsemblMetazoa" id="CJA12020a.1"/>
    </source>
</evidence>
<evidence type="ECO:0000313" key="4">
    <source>
        <dbReference type="Proteomes" id="UP000005237"/>
    </source>
</evidence>
<dbReference type="Proteomes" id="UP000005237">
    <property type="component" value="Unassembled WGS sequence"/>
</dbReference>